<accession>A0A7X1G929</accession>
<dbReference type="InterPro" id="IPR015422">
    <property type="entry name" value="PyrdxlP-dep_Trfase_small"/>
</dbReference>
<keyword evidence="7" id="KW-1185">Reference proteome</keyword>
<gene>
    <name evidence="5" type="primary">argD</name>
    <name evidence="6" type="ORF">H7993_16120</name>
</gene>
<evidence type="ECO:0000256" key="4">
    <source>
        <dbReference type="ARBA" id="ARBA00022898"/>
    </source>
</evidence>
<dbReference type="InterPro" id="IPR004636">
    <property type="entry name" value="AcOrn/SuccOrn_fam"/>
</dbReference>
<organism evidence="6 7">
    <name type="scientific">Pseudomonas baltica</name>
    <dbReference type="NCBI Taxonomy" id="2762576"/>
    <lineage>
        <taxon>Bacteria</taxon>
        <taxon>Pseudomonadati</taxon>
        <taxon>Pseudomonadota</taxon>
        <taxon>Gammaproteobacteria</taxon>
        <taxon>Pseudomonadales</taxon>
        <taxon>Pseudomonadaceae</taxon>
        <taxon>Pseudomonas</taxon>
    </lineage>
</organism>
<dbReference type="NCBIfam" id="TIGR00707">
    <property type="entry name" value="argD"/>
    <property type="match status" value="1"/>
</dbReference>
<proteinExistence type="inferred from homology"/>
<dbReference type="CDD" id="cd00610">
    <property type="entry name" value="OAT_like"/>
    <property type="match status" value="1"/>
</dbReference>
<evidence type="ECO:0000256" key="5">
    <source>
        <dbReference type="HAMAP-Rule" id="MF_01107"/>
    </source>
</evidence>
<dbReference type="EC" id="2.6.1.11" evidence="5"/>
<dbReference type="InterPro" id="IPR015421">
    <property type="entry name" value="PyrdxlP-dep_Trfase_major"/>
</dbReference>
<dbReference type="InterPro" id="IPR005814">
    <property type="entry name" value="Aminotrans_3"/>
</dbReference>
<evidence type="ECO:0000256" key="1">
    <source>
        <dbReference type="ARBA" id="ARBA00022576"/>
    </source>
</evidence>
<dbReference type="GO" id="GO:0042802">
    <property type="term" value="F:identical protein binding"/>
    <property type="evidence" value="ECO:0007669"/>
    <property type="project" value="TreeGrafter"/>
</dbReference>
<dbReference type="InterPro" id="IPR049704">
    <property type="entry name" value="Aminotrans_3_PPA_site"/>
</dbReference>
<dbReference type="InterPro" id="IPR050103">
    <property type="entry name" value="Class-III_PLP-dep_AT"/>
</dbReference>
<name>A0A7X1G929_9PSED</name>
<dbReference type="InterPro" id="IPR015424">
    <property type="entry name" value="PyrdxlP-dep_Trfase"/>
</dbReference>
<feature type="binding site" evidence="5">
    <location>
        <begin position="97"/>
        <end position="98"/>
    </location>
    <ligand>
        <name>pyridoxal 5'-phosphate</name>
        <dbReference type="ChEBI" id="CHEBI:597326"/>
    </ligand>
</feature>
<dbReference type="AlphaFoldDB" id="A0A7X1G929"/>
<reference evidence="6 7" key="1">
    <citation type="submission" date="2020-08" db="EMBL/GenBank/DDBJ databases">
        <title>Pseudomonas sp. nov.</title>
        <authorList>
            <person name="Gieschler S."/>
            <person name="Fiedler G."/>
            <person name="Brinks E."/>
            <person name="Boehnlein C."/>
            <person name="Franz C.M.A.P."/>
            <person name="Kabisch J."/>
        </authorList>
    </citation>
    <scope>NUCLEOTIDE SEQUENCE [LARGE SCALE GENOMIC DNA]</scope>
    <source>
        <strain evidence="6 7">MBT-2</strain>
    </source>
</reference>
<keyword evidence="2 5" id="KW-0028">Amino-acid biosynthesis</keyword>
<dbReference type="Pfam" id="PF00202">
    <property type="entry name" value="Aminotran_3"/>
    <property type="match status" value="1"/>
</dbReference>
<dbReference type="GO" id="GO:0005737">
    <property type="term" value="C:cytoplasm"/>
    <property type="evidence" value="ECO:0007669"/>
    <property type="project" value="UniProtKB-SubCell"/>
</dbReference>
<keyword evidence="5" id="KW-0055">Arginine biosynthesis</keyword>
<dbReference type="PANTHER" id="PTHR11986">
    <property type="entry name" value="AMINOTRANSFERASE CLASS III"/>
    <property type="match status" value="1"/>
</dbReference>
<keyword evidence="3 5" id="KW-0808">Transferase</keyword>
<evidence type="ECO:0000313" key="6">
    <source>
        <dbReference type="EMBL" id="MBC2679924.1"/>
    </source>
</evidence>
<feature type="binding site" evidence="5">
    <location>
        <position position="129"/>
    </location>
    <ligand>
        <name>pyridoxal 5'-phosphate</name>
        <dbReference type="ChEBI" id="CHEBI:597326"/>
    </ligand>
</feature>
<dbReference type="Gene3D" id="3.40.640.10">
    <property type="entry name" value="Type I PLP-dependent aspartate aminotransferase-like (Major domain)"/>
    <property type="match status" value="1"/>
</dbReference>
<dbReference type="SUPFAM" id="SSF53383">
    <property type="entry name" value="PLP-dependent transferases"/>
    <property type="match status" value="1"/>
</dbReference>
<dbReference type="GO" id="GO:0006526">
    <property type="term" value="P:L-arginine biosynthetic process"/>
    <property type="evidence" value="ECO:0007669"/>
    <property type="project" value="UniProtKB-UniRule"/>
</dbReference>
<comment type="miscellaneous">
    <text evidence="5">May also have succinyldiaminopimelate aminotransferase activity, thus carrying out the corresponding step in lysine biosynthesis.</text>
</comment>
<comment type="caution">
    <text evidence="6">The sequence shown here is derived from an EMBL/GenBank/DDBJ whole genome shotgun (WGS) entry which is preliminary data.</text>
</comment>
<keyword evidence="1 5" id="KW-0032">Aminotransferase</keyword>
<evidence type="ECO:0000256" key="2">
    <source>
        <dbReference type="ARBA" id="ARBA00022605"/>
    </source>
</evidence>
<comment type="catalytic activity">
    <reaction evidence="5">
        <text>N(2)-acetyl-L-ornithine + 2-oxoglutarate = N-acetyl-L-glutamate 5-semialdehyde + L-glutamate</text>
        <dbReference type="Rhea" id="RHEA:18049"/>
        <dbReference type="ChEBI" id="CHEBI:16810"/>
        <dbReference type="ChEBI" id="CHEBI:29123"/>
        <dbReference type="ChEBI" id="CHEBI:29985"/>
        <dbReference type="ChEBI" id="CHEBI:57805"/>
        <dbReference type="EC" id="2.6.1.11"/>
    </reaction>
</comment>
<feature type="binding site" evidence="5">
    <location>
        <position position="274"/>
    </location>
    <ligand>
        <name>N(2)-acetyl-L-ornithine</name>
        <dbReference type="ChEBI" id="CHEBI:57805"/>
    </ligand>
</feature>
<evidence type="ECO:0000256" key="3">
    <source>
        <dbReference type="ARBA" id="ARBA00022679"/>
    </source>
</evidence>
<dbReference type="RefSeq" id="WP_185794978.1">
    <property type="nucleotide sequence ID" value="NZ_JACMYH010000004.1"/>
</dbReference>
<comment type="pathway">
    <text evidence="5">Amino-acid biosynthesis; L-arginine biosynthesis; N(2)-acetyl-L-ornithine from L-glutamate: step 4/4.</text>
</comment>
<feature type="modified residue" description="N6-(pyridoxal phosphate)lysine" evidence="5">
    <location>
        <position position="246"/>
    </location>
</feature>
<sequence length="399" mass="41918">MSANHLMPTYQPLPLTFTRGLGTRLWDDSGREYLDALAGVAVTNVGHSHPDVVAAIAEQAGLLLHTSNLYAIDWQQRLGAKLAEKSGLALAFFNNSGAEANETALKLARLHGHARGIARPLVVVMNNAFHGRTLATLAASDGAHLSAGLGQLPGDCVKIPFADLDALASVTQAFGQRIAAVLLEPIQGESGVHVASAAYLRALREHCDNHGWLLMLDEIQSGIGRTGQWFAYQHAGIQPDVLTLAKALGNGIPIGACLASAAVGRLFTPGSHGSTFGGNPLACRVGCTVLDIIEREGLLDNAARQGQALLECLRSEVGILPGVKAVRGVGLMIGVELDRPCRELMQRAAQEHALLINVTRGTTLRLLPPLTLSAAEVERIADALSALVRAPQGLCTGAS</sequence>
<dbReference type="UniPathway" id="UPA00068">
    <property type="reaction ID" value="UER00109"/>
</dbReference>
<comment type="subunit">
    <text evidence="5">Homodimer.</text>
</comment>
<dbReference type="PIRSF" id="PIRSF000521">
    <property type="entry name" value="Transaminase_4ab_Lys_Orn"/>
    <property type="match status" value="1"/>
</dbReference>
<dbReference type="Proteomes" id="UP000546173">
    <property type="component" value="Unassembled WGS sequence"/>
</dbReference>
<dbReference type="PANTHER" id="PTHR11986:SF79">
    <property type="entry name" value="ACETYLORNITHINE AMINOTRANSFERASE, MITOCHONDRIAL"/>
    <property type="match status" value="1"/>
</dbReference>
<dbReference type="Gene3D" id="3.90.1150.10">
    <property type="entry name" value="Aspartate Aminotransferase, domain 1"/>
    <property type="match status" value="1"/>
</dbReference>
<keyword evidence="5" id="KW-0963">Cytoplasm</keyword>
<protein>
    <recommendedName>
        <fullName evidence="5">Acetylornithine aminotransferase</fullName>
        <shortName evidence="5">ACOAT</shortName>
        <ecNumber evidence="5">2.6.1.11</ecNumber>
    </recommendedName>
</protein>
<feature type="binding site" evidence="5">
    <location>
        <position position="275"/>
    </location>
    <ligand>
        <name>pyridoxal 5'-phosphate</name>
        <dbReference type="ChEBI" id="CHEBI:597326"/>
    </ligand>
</feature>
<dbReference type="EMBL" id="JACMYH010000004">
    <property type="protein sequence ID" value="MBC2679924.1"/>
    <property type="molecule type" value="Genomic_DNA"/>
</dbReference>
<comment type="subcellular location">
    <subcellularLocation>
        <location evidence="5">Cytoplasm</location>
    </subcellularLocation>
</comment>
<feature type="binding site" evidence="5">
    <location>
        <begin position="217"/>
        <end position="220"/>
    </location>
    <ligand>
        <name>pyridoxal 5'-phosphate</name>
        <dbReference type="ChEBI" id="CHEBI:597326"/>
    </ligand>
</feature>
<comment type="cofactor">
    <cofactor evidence="5">
        <name>pyridoxal 5'-phosphate</name>
        <dbReference type="ChEBI" id="CHEBI:597326"/>
    </cofactor>
    <text evidence="5">Binds 1 pyridoxal phosphate per subunit.</text>
</comment>
<comment type="similarity">
    <text evidence="5">Belongs to the class-III pyridoxal-phosphate-dependent aminotransferase family. ArgD subfamily.</text>
</comment>
<dbReference type="HAMAP" id="MF_01107">
    <property type="entry name" value="ArgD_aminotrans_3"/>
    <property type="match status" value="1"/>
</dbReference>
<evidence type="ECO:0000313" key="7">
    <source>
        <dbReference type="Proteomes" id="UP000546173"/>
    </source>
</evidence>
<dbReference type="GO" id="GO:0003992">
    <property type="term" value="F:N2-acetyl-L-ornithine:2-oxoglutarate 5-aminotransferase activity"/>
    <property type="evidence" value="ECO:0007669"/>
    <property type="project" value="UniProtKB-UniRule"/>
</dbReference>
<dbReference type="PROSITE" id="PS00600">
    <property type="entry name" value="AA_TRANSFER_CLASS_3"/>
    <property type="match status" value="1"/>
</dbReference>
<keyword evidence="4 5" id="KW-0663">Pyridoxal phosphate</keyword>
<dbReference type="NCBIfam" id="NF002325">
    <property type="entry name" value="PRK01278.1"/>
    <property type="match status" value="1"/>
</dbReference>
<dbReference type="GO" id="GO:0030170">
    <property type="term" value="F:pyridoxal phosphate binding"/>
    <property type="evidence" value="ECO:0007669"/>
    <property type="project" value="InterPro"/>
</dbReference>
<dbReference type="FunFam" id="3.40.640.10:FF:000004">
    <property type="entry name" value="Acetylornithine aminotransferase"/>
    <property type="match status" value="1"/>
</dbReference>
<feature type="binding site" evidence="5">
    <location>
        <position position="132"/>
    </location>
    <ligand>
        <name>N(2)-acetyl-L-ornithine</name>
        <dbReference type="ChEBI" id="CHEBI:57805"/>
    </ligand>
</feature>